<feature type="region of interest" description="Disordered" evidence="1">
    <location>
        <begin position="113"/>
        <end position="134"/>
    </location>
</feature>
<name>A0A024URI1_9STRA</name>
<dbReference type="VEuPathDB" id="FungiDB:H310_01032"/>
<sequence length="134" mass="15151">MVSRIYVRQRSFAPRLFVQALCGGLVGPVARRLHVDCRTIPRCARPACQGHPRECVEHATGRLWGAMVDPRRHDVRPLPCPHDPRCFVYNSVVDGIVEVQHLLRNMYLAHLPHAGEPPQLRRPTSASRRGAQSH</sequence>
<protein>
    <submittedName>
        <fullName evidence="2">Uncharacterized protein</fullName>
    </submittedName>
</protein>
<gene>
    <name evidence="2" type="ORF">H310_01032</name>
</gene>
<dbReference type="AlphaFoldDB" id="A0A024URI1"/>
<accession>A0A024URI1</accession>
<evidence type="ECO:0000256" key="1">
    <source>
        <dbReference type="SAM" id="MobiDB-lite"/>
    </source>
</evidence>
<proteinExistence type="predicted"/>
<dbReference type="GeneID" id="20078082"/>
<evidence type="ECO:0000313" key="2">
    <source>
        <dbReference type="EMBL" id="ETW08452.1"/>
    </source>
</evidence>
<dbReference type="EMBL" id="KI913953">
    <property type="protein sequence ID" value="ETW08452.1"/>
    <property type="molecule type" value="Genomic_DNA"/>
</dbReference>
<feature type="compositionally biased region" description="Polar residues" evidence="1">
    <location>
        <begin position="122"/>
        <end position="134"/>
    </location>
</feature>
<reference evidence="2" key="1">
    <citation type="submission" date="2013-12" db="EMBL/GenBank/DDBJ databases">
        <title>The Genome Sequence of Aphanomyces invadans NJM9701.</title>
        <authorList>
            <consortium name="The Broad Institute Genomics Platform"/>
            <person name="Russ C."/>
            <person name="Tyler B."/>
            <person name="van West P."/>
            <person name="Dieguez-Uribeondo J."/>
            <person name="Young S.K."/>
            <person name="Zeng Q."/>
            <person name="Gargeya S."/>
            <person name="Fitzgerald M."/>
            <person name="Abouelleil A."/>
            <person name="Alvarado L."/>
            <person name="Chapman S.B."/>
            <person name="Gainer-Dewar J."/>
            <person name="Goldberg J."/>
            <person name="Griggs A."/>
            <person name="Gujja S."/>
            <person name="Hansen M."/>
            <person name="Howarth C."/>
            <person name="Imamovic A."/>
            <person name="Ireland A."/>
            <person name="Larimer J."/>
            <person name="McCowan C."/>
            <person name="Murphy C."/>
            <person name="Pearson M."/>
            <person name="Poon T.W."/>
            <person name="Priest M."/>
            <person name="Roberts A."/>
            <person name="Saif S."/>
            <person name="Shea T."/>
            <person name="Sykes S."/>
            <person name="Wortman J."/>
            <person name="Nusbaum C."/>
            <person name="Birren B."/>
        </authorList>
    </citation>
    <scope>NUCLEOTIDE SEQUENCE [LARGE SCALE GENOMIC DNA]</scope>
    <source>
        <strain evidence="2">NJM9701</strain>
    </source>
</reference>
<dbReference type="RefSeq" id="XP_008862257.1">
    <property type="nucleotide sequence ID" value="XM_008864035.1"/>
</dbReference>
<organism evidence="2">
    <name type="scientific">Aphanomyces invadans</name>
    <dbReference type="NCBI Taxonomy" id="157072"/>
    <lineage>
        <taxon>Eukaryota</taxon>
        <taxon>Sar</taxon>
        <taxon>Stramenopiles</taxon>
        <taxon>Oomycota</taxon>
        <taxon>Saprolegniomycetes</taxon>
        <taxon>Saprolegniales</taxon>
        <taxon>Verrucalvaceae</taxon>
        <taxon>Aphanomyces</taxon>
    </lineage>
</organism>